<organism evidence="2 3">
    <name type="scientific">Rhypophila decipiens</name>
    <dbReference type="NCBI Taxonomy" id="261697"/>
    <lineage>
        <taxon>Eukaryota</taxon>
        <taxon>Fungi</taxon>
        <taxon>Dikarya</taxon>
        <taxon>Ascomycota</taxon>
        <taxon>Pezizomycotina</taxon>
        <taxon>Sordariomycetes</taxon>
        <taxon>Sordariomycetidae</taxon>
        <taxon>Sordariales</taxon>
        <taxon>Naviculisporaceae</taxon>
        <taxon>Rhypophila</taxon>
    </lineage>
</organism>
<feature type="chain" id="PRO_5042996661" evidence="1">
    <location>
        <begin position="18"/>
        <end position="213"/>
    </location>
</feature>
<gene>
    <name evidence="2" type="ORF">QBC37DRAFT_49328</name>
</gene>
<dbReference type="Pfam" id="PF14273">
    <property type="entry name" value="DUF4360"/>
    <property type="match status" value="1"/>
</dbReference>
<dbReference type="AlphaFoldDB" id="A0AAN6XZT5"/>
<evidence type="ECO:0000256" key="1">
    <source>
        <dbReference type="SAM" id="SignalP"/>
    </source>
</evidence>
<dbReference type="InterPro" id="IPR025649">
    <property type="entry name" value="DUF4360"/>
</dbReference>
<dbReference type="EMBL" id="MU858198">
    <property type="protein sequence ID" value="KAK4209666.1"/>
    <property type="molecule type" value="Genomic_DNA"/>
</dbReference>
<reference evidence="2" key="2">
    <citation type="submission" date="2023-05" db="EMBL/GenBank/DDBJ databases">
        <authorList>
            <consortium name="Lawrence Berkeley National Laboratory"/>
            <person name="Steindorff A."/>
            <person name="Hensen N."/>
            <person name="Bonometti L."/>
            <person name="Westerberg I."/>
            <person name="Brannstrom I.O."/>
            <person name="Guillou S."/>
            <person name="Cros-Aarteil S."/>
            <person name="Calhoun S."/>
            <person name="Haridas S."/>
            <person name="Kuo A."/>
            <person name="Mondo S."/>
            <person name="Pangilinan J."/>
            <person name="Riley R."/>
            <person name="Labutti K."/>
            <person name="Andreopoulos B."/>
            <person name="Lipzen A."/>
            <person name="Chen C."/>
            <person name="Yanf M."/>
            <person name="Daum C."/>
            <person name="Ng V."/>
            <person name="Clum A."/>
            <person name="Ohm R."/>
            <person name="Martin F."/>
            <person name="Silar P."/>
            <person name="Natvig D."/>
            <person name="Lalanne C."/>
            <person name="Gautier V."/>
            <person name="Ament-Velasquez S.L."/>
            <person name="Kruys A."/>
            <person name="Hutchinson M.I."/>
            <person name="Powell A.J."/>
            <person name="Barry K."/>
            <person name="Miller A.N."/>
            <person name="Grigoriev I.V."/>
            <person name="Debuchy R."/>
            <person name="Gladieux P."/>
            <person name="Thoren M.H."/>
            <person name="Johannesson H."/>
        </authorList>
    </citation>
    <scope>NUCLEOTIDE SEQUENCE</scope>
    <source>
        <strain evidence="2">PSN293</strain>
    </source>
</reference>
<feature type="signal peptide" evidence="1">
    <location>
        <begin position="1"/>
        <end position="17"/>
    </location>
</feature>
<dbReference type="PANTHER" id="PTHR38847">
    <property type="match status" value="1"/>
</dbReference>
<comment type="caution">
    <text evidence="2">The sequence shown here is derived from an EMBL/GenBank/DDBJ whole genome shotgun (WGS) entry which is preliminary data.</text>
</comment>
<proteinExistence type="predicted"/>
<accession>A0AAN6XZT5</accession>
<reference evidence="2" key="1">
    <citation type="journal article" date="2023" name="Mol. Phylogenet. Evol.">
        <title>Genome-scale phylogeny and comparative genomics of the fungal order Sordariales.</title>
        <authorList>
            <person name="Hensen N."/>
            <person name="Bonometti L."/>
            <person name="Westerberg I."/>
            <person name="Brannstrom I.O."/>
            <person name="Guillou S."/>
            <person name="Cros-Aarteil S."/>
            <person name="Calhoun S."/>
            <person name="Haridas S."/>
            <person name="Kuo A."/>
            <person name="Mondo S."/>
            <person name="Pangilinan J."/>
            <person name="Riley R."/>
            <person name="LaButti K."/>
            <person name="Andreopoulos B."/>
            <person name="Lipzen A."/>
            <person name="Chen C."/>
            <person name="Yan M."/>
            <person name="Daum C."/>
            <person name="Ng V."/>
            <person name="Clum A."/>
            <person name="Steindorff A."/>
            <person name="Ohm R.A."/>
            <person name="Martin F."/>
            <person name="Silar P."/>
            <person name="Natvig D.O."/>
            <person name="Lalanne C."/>
            <person name="Gautier V."/>
            <person name="Ament-Velasquez S.L."/>
            <person name="Kruys A."/>
            <person name="Hutchinson M.I."/>
            <person name="Powell A.J."/>
            <person name="Barry K."/>
            <person name="Miller A.N."/>
            <person name="Grigoriev I.V."/>
            <person name="Debuchy R."/>
            <person name="Gladieux P."/>
            <person name="Hiltunen Thoren M."/>
            <person name="Johannesson H."/>
        </authorList>
    </citation>
    <scope>NUCLEOTIDE SEQUENCE</scope>
    <source>
        <strain evidence="2">PSN293</strain>
    </source>
</reference>
<dbReference type="PANTHER" id="PTHR38847:SF1">
    <property type="entry name" value="PSEUDOURIDINE SYNTHASE RSUA_RLUA-LIKE DOMAIN-CONTAINING PROTEIN"/>
    <property type="match status" value="1"/>
</dbReference>
<evidence type="ECO:0000313" key="3">
    <source>
        <dbReference type="Proteomes" id="UP001301769"/>
    </source>
</evidence>
<name>A0AAN6XZT5_9PEZI</name>
<keyword evidence="1" id="KW-0732">Signal</keyword>
<keyword evidence="3" id="KW-1185">Reference proteome</keyword>
<sequence length="213" mass="22155">MKSITLSNLLFTTLTLANPIQFTNPLTPRQVNAPARITSATISGTGCQPNTYTTQFSPSGDAFTLGLDSYQTFFGPGTSTSDRTRQCDLVLTLNYPPGCSLLTLSTTYHGFAQLETSVSGQFTSSYALSPGALSGDGSAPGSITVGSGAFGGNGNVYTKVDDPINARVSFAGSNRRDGTFTVKTRLSLTGSTGRSGTLTQDDVSVSIASQSRC</sequence>
<evidence type="ECO:0000313" key="2">
    <source>
        <dbReference type="EMBL" id="KAK4209666.1"/>
    </source>
</evidence>
<protein>
    <submittedName>
        <fullName evidence="2">Uncharacterized protein</fullName>
    </submittedName>
</protein>
<dbReference type="Proteomes" id="UP001301769">
    <property type="component" value="Unassembled WGS sequence"/>
</dbReference>